<name>A0A098E747_9ZZZZ</name>
<dbReference type="InterPro" id="IPR007066">
    <property type="entry name" value="RNA_pol_Rpb1_3"/>
</dbReference>
<evidence type="ECO:0000256" key="8">
    <source>
        <dbReference type="ARBA" id="ARBA00022833"/>
    </source>
</evidence>
<dbReference type="NCBIfam" id="TIGR02390">
    <property type="entry name" value="RNA_pol_rpoA1"/>
    <property type="match status" value="1"/>
</dbReference>
<evidence type="ECO:0000256" key="13">
    <source>
        <dbReference type="SAM" id="Coils"/>
    </source>
</evidence>
<dbReference type="Gene3D" id="3.30.1490.180">
    <property type="entry name" value="RNA polymerase ii"/>
    <property type="match status" value="1"/>
</dbReference>
<keyword evidence="4" id="KW-0963">Cytoplasm</keyword>
<evidence type="ECO:0000256" key="5">
    <source>
        <dbReference type="ARBA" id="ARBA00022679"/>
    </source>
</evidence>
<dbReference type="GO" id="GO:0006351">
    <property type="term" value="P:DNA-templated transcription"/>
    <property type="evidence" value="ECO:0007669"/>
    <property type="project" value="InterPro"/>
</dbReference>
<dbReference type="PANTHER" id="PTHR19376:SF32">
    <property type="entry name" value="DNA-DIRECTED RNA POLYMERASE III SUBUNIT RPC1"/>
    <property type="match status" value="1"/>
</dbReference>
<dbReference type="SMART" id="SM00663">
    <property type="entry name" value="RPOLA_N"/>
    <property type="match status" value="1"/>
</dbReference>
<dbReference type="FunFam" id="2.40.40.20:FF:000019">
    <property type="entry name" value="DNA-directed RNA polymerase II subunit RPB1"/>
    <property type="match status" value="1"/>
</dbReference>
<comment type="similarity">
    <text evidence="1">Belongs to the RNA polymerase beta' chain family.</text>
</comment>
<keyword evidence="6 15" id="KW-0548">Nucleotidyltransferase</keyword>
<dbReference type="PANTHER" id="PTHR19376">
    <property type="entry name" value="DNA-DIRECTED RNA POLYMERASE"/>
    <property type="match status" value="1"/>
</dbReference>
<dbReference type="InterPro" id="IPR007080">
    <property type="entry name" value="RNA_pol_Rpb1_1"/>
</dbReference>
<keyword evidence="10" id="KW-0238">DNA-binding</keyword>
<dbReference type="InterPro" id="IPR006592">
    <property type="entry name" value="RNA_pol_N"/>
</dbReference>
<dbReference type="AlphaFoldDB" id="A0A098E747"/>
<dbReference type="InterPro" id="IPR007083">
    <property type="entry name" value="RNA_pol_Rpb1_4"/>
</dbReference>
<comment type="catalytic activity">
    <reaction evidence="12">
        <text>RNA(n) + a ribonucleoside 5'-triphosphate = RNA(n+1) + diphosphate</text>
        <dbReference type="Rhea" id="RHEA:21248"/>
        <dbReference type="Rhea" id="RHEA-COMP:14527"/>
        <dbReference type="Rhea" id="RHEA-COMP:17342"/>
        <dbReference type="ChEBI" id="CHEBI:33019"/>
        <dbReference type="ChEBI" id="CHEBI:61557"/>
        <dbReference type="ChEBI" id="CHEBI:140395"/>
        <dbReference type="EC" id="2.7.7.6"/>
    </reaction>
</comment>
<keyword evidence="3 15" id="KW-0240">DNA-directed RNA polymerase</keyword>
<dbReference type="Gene3D" id="6.20.50.80">
    <property type="match status" value="1"/>
</dbReference>
<evidence type="ECO:0000259" key="14">
    <source>
        <dbReference type="SMART" id="SM00663"/>
    </source>
</evidence>
<dbReference type="Gene3D" id="2.40.40.20">
    <property type="match status" value="1"/>
</dbReference>
<keyword evidence="13" id="KW-0175">Coiled coil</keyword>
<evidence type="ECO:0000256" key="12">
    <source>
        <dbReference type="ARBA" id="ARBA00048552"/>
    </source>
</evidence>
<keyword evidence="9" id="KW-0460">Magnesium</keyword>
<dbReference type="GO" id="GO:0003677">
    <property type="term" value="F:DNA binding"/>
    <property type="evidence" value="ECO:0007669"/>
    <property type="project" value="UniProtKB-KW"/>
</dbReference>
<evidence type="ECO:0000313" key="15">
    <source>
        <dbReference type="EMBL" id="CEG11813.1"/>
    </source>
</evidence>
<dbReference type="InterPro" id="IPR038120">
    <property type="entry name" value="Rpb1_funnel_sf"/>
</dbReference>
<evidence type="ECO:0000256" key="4">
    <source>
        <dbReference type="ARBA" id="ARBA00022490"/>
    </source>
</evidence>
<proteinExistence type="inferred from homology"/>
<dbReference type="InterPro" id="IPR000722">
    <property type="entry name" value="RNA_pol_asu"/>
</dbReference>
<keyword evidence="11" id="KW-0804">Transcription</keyword>
<dbReference type="InterPro" id="IPR042102">
    <property type="entry name" value="RNA_pol_Rpb1_3_sf"/>
</dbReference>
<feature type="coiled-coil region" evidence="13">
    <location>
        <begin position="623"/>
        <end position="650"/>
    </location>
</feature>
<keyword evidence="5 15" id="KW-0808">Transferase</keyword>
<dbReference type="Pfam" id="PF05000">
    <property type="entry name" value="RNA_pol_Rpb1_4"/>
    <property type="match status" value="1"/>
</dbReference>
<evidence type="ECO:0000256" key="2">
    <source>
        <dbReference type="ARBA" id="ARBA00012418"/>
    </source>
</evidence>
<reference evidence="15" key="1">
    <citation type="submission" date="2014-09" db="EMBL/GenBank/DDBJ databases">
        <authorList>
            <person name="Probst J Alexander"/>
        </authorList>
    </citation>
    <scope>NUCLEOTIDE SEQUENCE</scope>
</reference>
<dbReference type="InterPro" id="IPR044893">
    <property type="entry name" value="RNA_pol_Rpb1_clamp_domain"/>
</dbReference>
<dbReference type="EC" id="2.7.7.6" evidence="2"/>
<evidence type="ECO:0000256" key="1">
    <source>
        <dbReference type="ARBA" id="ARBA00006460"/>
    </source>
</evidence>
<evidence type="ECO:0000256" key="3">
    <source>
        <dbReference type="ARBA" id="ARBA00022478"/>
    </source>
</evidence>
<dbReference type="Pfam" id="PF04997">
    <property type="entry name" value="RNA_pol_Rpb1_1"/>
    <property type="match status" value="1"/>
</dbReference>
<dbReference type="Gene3D" id="6.10.250.2940">
    <property type="match status" value="1"/>
</dbReference>
<dbReference type="EMBL" id="CCXY01000080">
    <property type="protein sequence ID" value="CEG11813.1"/>
    <property type="molecule type" value="Genomic_DNA"/>
</dbReference>
<dbReference type="InterPro" id="IPR045867">
    <property type="entry name" value="DNA-dir_RpoC_beta_prime"/>
</dbReference>
<dbReference type="InterPro" id="IPR012758">
    <property type="entry name" value="RPO1N"/>
</dbReference>
<evidence type="ECO:0000256" key="11">
    <source>
        <dbReference type="ARBA" id="ARBA00023163"/>
    </source>
</evidence>
<keyword evidence="8" id="KW-0862">Zinc</keyword>
<evidence type="ECO:0000256" key="10">
    <source>
        <dbReference type="ARBA" id="ARBA00023125"/>
    </source>
</evidence>
<dbReference type="Gene3D" id="1.10.132.30">
    <property type="match status" value="1"/>
</dbReference>
<dbReference type="Pfam" id="PF00623">
    <property type="entry name" value="RNA_pol_Rpb1_2"/>
    <property type="match status" value="1"/>
</dbReference>
<dbReference type="NCBIfam" id="NF006336">
    <property type="entry name" value="PRK08566.1"/>
    <property type="match status" value="1"/>
</dbReference>
<accession>A0A098E747</accession>
<dbReference type="SUPFAM" id="SSF64484">
    <property type="entry name" value="beta and beta-prime subunits of DNA dependent RNA-polymerase"/>
    <property type="match status" value="1"/>
</dbReference>
<gene>
    <name evidence="15" type="primary">rpoA</name>
    <name evidence="15" type="ORF">MSIBF_A1700004</name>
</gene>
<evidence type="ECO:0000256" key="6">
    <source>
        <dbReference type="ARBA" id="ARBA00022695"/>
    </source>
</evidence>
<dbReference type="InterPro" id="IPR007081">
    <property type="entry name" value="RNA_pol_Rpb1_5"/>
</dbReference>
<organism evidence="15">
    <name type="scientific">groundwater metagenome</name>
    <dbReference type="NCBI Taxonomy" id="717931"/>
    <lineage>
        <taxon>unclassified sequences</taxon>
        <taxon>metagenomes</taxon>
        <taxon>ecological metagenomes</taxon>
    </lineage>
</organism>
<keyword evidence="7" id="KW-0479">Metal-binding</keyword>
<evidence type="ECO:0000256" key="7">
    <source>
        <dbReference type="ARBA" id="ARBA00022723"/>
    </source>
</evidence>
<protein>
    <recommendedName>
        <fullName evidence="2">DNA-directed RNA polymerase</fullName>
        <ecNumber evidence="2">2.7.7.6</ecNumber>
    </recommendedName>
</protein>
<sequence length="839" mass="94525">MSLQKKIESIQFELASENLIRKLSVAEIKDPTTYADDGYPMPGGLMDPRMGVIDPGIKCKICGGRMNDCLGHIGHIELIRPVVHVGYAKEIYRILEMTCRKCGELKFTDDERKKFNDTLNGGDEEEYTKIEKEIRKRDDESCPHCGAEPMKIKFVKPYSYYHVMGKDEEYSILITDIEEWLKKIKDDDLKYLRISVRPENMILRVLPVLPIISRPSITLESSTRSEDDLTHKLVDILRINERIKATIDSGAPQIIIEDLWSLLQYHVATYFDNELGGVPPARHRSGRPLKTICQRLKGKEGRFRNNLSGKRVNFSARTVISPDPNIDINELGVPKLIAKDMSVPERVTEYNIERLRQNVLNGSNYPGASRIVTKDGKSKRILDNNKEEIAETLSTGDVVERHLTDGDIIIFNRQPSLHIISMMCHKVRVMDGKTFRINTAVCAPYNADFDGDEMNLHVTQSEEATAEEEILMDINQHIISPRYGGPVIGGRHDHVSGMYILTNKEKISREIALQITGGILELPEEKTEFTGKDIFSLLLPKDLNATYVNKFKETVIIENGKLKEGNIDTEGMAGELVQEIYNNYGADAAADFINKSTKVAIRATAINGFTLGIDATDTTDDAKVKINNRLDDAEKRITEYISQKEKGELKPIVGKSLEDTLEDYIMIELGKTRDECGEVAASALVDKVPIIMAKTGARGSMLNVTQMSATVGQQAVRGKRIKRGYINRTLSAFKRNDFSPSACGFVRSSFKDGISPTEYFFHAMGGRETLVDTAIRTGRSGYLQRRLINSLLDLKVDENRTVRDSGGNIIQFLYGEDGIDPSRKTLVYKKQEEKFEWFS</sequence>
<dbReference type="Pfam" id="PF04998">
    <property type="entry name" value="RNA_pol_Rpb1_5"/>
    <property type="match status" value="1"/>
</dbReference>
<dbReference type="GO" id="GO:0008270">
    <property type="term" value="F:zinc ion binding"/>
    <property type="evidence" value="ECO:0007669"/>
    <property type="project" value="InterPro"/>
</dbReference>
<dbReference type="Gene3D" id="1.10.274.100">
    <property type="entry name" value="RNA polymerase Rpb1, domain 3"/>
    <property type="match status" value="1"/>
</dbReference>
<evidence type="ECO:0000256" key="9">
    <source>
        <dbReference type="ARBA" id="ARBA00022842"/>
    </source>
</evidence>
<dbReference type="Pfam" id="PF04983">
    <property type="entry name" value="RNA_pol_Rpb1_3"/>
    <property type="match status" value="1"/>
</dbReference>
<feature type="domain" description="RNA polymerase N-terminal" evidence="14">
    <location>
        <begin position="199"/>
        <end position="502"/>
    </location>
</feature>
<dbReference type="GO" id="GO:0000428">
    <property type="term" value="C:DNA-directed RNA polymerase complex"/>
    <property type="evidence" value="ECO:0007669"/>
    <property type="project" value="UniProtKB-KW"/>
</dbReference>
<dbReference type="GO" id="GO:0003899">
    <property type="term" value="F:DNA-directed RNA polymerase activity"/>
    <property type="evidence" value="ECO:0007669"/>
    <property type="project" value="UniProtKB-EC"/>
</dbReference>
<dbReference type="Gene3D" id="4.10.860.120">
    <property type="entry name" value="RNA polymerase II, clamp domain"/>
    <property type="match status" value="2"/>
</dbReference>